<evidence type="ECO:0000313" key="10">
    <source>
        <dbReference type="EMBL" id="KAK6933879.1"/>
    </source>
</evidence>
<reference evidence="10 11" key="1">
    <citation type="submission" date="2023-12" db="EMBL/GenBank/DDBJ databases">
        <title>A high-quality genome assembly for Dillenia turbinata (Dilleniales).</title>
        <authorList>
            <person name="Chanderbali A."/>
        </authorList>
    </citation>
    <scope>NUCLEOTIDE SEQUENCE [LARGE SCALE GENOMIC DNA]</scope>
    <source>
        <strain evidence="10">LSX21</strain>
        <tissue evidence="10">Leaf</tissue>
    </source>
</reference>
<accession>A0AAN8VHW3</accession>
<dbReference type="InterPro" id="IPR025846">
    <property type="entry name" value="TBL_N"/>
</dbReference>
<evidence type="ECO:0000256" key="4">
    <source>
        <dbReference type="ARBA" id="ARBA00022968"/>
    </source>
</evidence>
<evidence type="ECO:0000256" key="1">
    <source>
        <dbReference type="ARBA" id="ARBA00004167"/>
    </source>
</evidence>
<dbReference type="Pfam" id="PF13839">
    <property type="entry name" value="PC-Esterase"/>
    <property type="match status" value="1"/>
</dbReference>
<organism evidence="10 11">
    <name type="scientific">Dillenia turbinata</name>
    <dbReference type="NCBI Taxonomy" id="194707"/>
    <lineage>
        <taxon>Eukaryota</taxon>
        <taxon>Viridiplantae</taxon>
        <taxon>Streptophyta</taxon>
        <taxon>Embryophyta</taxon>
        <taxon>Tracheophyta</taxon>
        <taxon>Spermatophyta</taxon>
        <taxon>Magnoliopsida</taxon>
        <taxon>eudicotyledons</taxon>
        <taxon>Gunneridae</taxon>
        <taxon>Pentapetalae</taxon>
        <taxon>Dilleniales</taxon>
        <taxon>Dilleniaceae</taxon>
        <taxon>Dillenia</taxon>
    </lineage>
</organism>
<feature type="signal peptide" evidence="7">
    <location>
        <begin position="1"/>
        <end position="25"/>
    </location>
</feature>
<comment type="caution">
    <text evidence="10">The sequence shown here is derived from an EMBL/GenBank/DDBJ whole genome shotgun (WGS) entry which is preliminary data.</text>
</comment>
<keyword evidence="3" id="KW-0812">Transmembrane</keyword>
<comment type="similarity">
    <text evidence="2">Belongs to the PC-esterase family. TBL subfamily.</text>
</comment>
<keyword evidence="5" id="KW-1133">Transmembrane helix</keyword>
<dbReference type="GO" id="GO:0005794">
    <property type="term" value="C:Golgi apparatus"/>
    <property type="evidence" value="ECO:0007669"/>
    <property type="project" value="TreeGrafter"/>
</dbReference>
<keyword evidence="4" id="KW-0735">Signal-anchor</keyword>
<gene>
    <name evidence="10" type="ORF">RJ641_036773</name>
</gene>
<evidence type="ECO:0000256" key="2">
    <source>
        <dbReference type="ARBA" id="ARBA00007727"/>
    </source>
</evidence>
<keyword evidence="7" id="KW-0732">Signal</keyword>
<evidence type="ECO:0000256" key="7">
    <source>
        <dbReference type="SAM" id="SignalP"/>
    </source>
</evidence>
<evidence type="ECO:0000256" key="5">
    <source>
        <dbReference type="ARBA" id="ARBA00022989"/>
    </source>
</evidence>
<dbReference type="GO" id="GO:0016020">
    <property type="term" value="C:membrane"/>
    <property type="evidence" value="ECO:0007669"/>
    <property type="project" value="UniProtKB-SubCell"/>
</dbReference>
<evidence type="ECO:0000313" key="11">
    <source>
        <dbReference type="Proteomes" id="UP001370490"/>
    </source>
</evidence>
<evidence type="ECO:0000259" key="8">
    <source>
        <dbReference type="Pfam" id="PF13839"/>
    </source>
</evidence>
<feature type="domain" description="Trichome birefringence-like C-terminal" evidence="8">
    <location>
        <begin position="102"/>
        <end position="366"/>
    </location>
</feature>
<evidence type="ECO:0000256" key="6">
    <source>
        <dbReference type="ARBA" id="ARBA00023136"/>
    </source>
</evidence>
<name>A0AAN8VHW3_9MAGN</name>
<dbReference type="PANTHER" id="PTHR32285">
    <property type="entry name" value="PROTEIN TRICHOME BIREFRINGENCE-LIKE 9-RELATED"/>
    <property type="match status" value="1"/>
</dbReference>
<dbReference type="PANTHER" id="PTHR32285:SF36">
    <property type="entry name" value="PROTEIN TRICHOME BIREFRINGENCE-LIKE 38"/>
    <property type="match status" value="1"/>
</dbReference>
<evidence type="ECO:0000259" key="9">
    <source>
        <dbReference type="Pfam" id="PF14416"/>
    </source>
</evidence>
<feature type="domain" description="Trichome birefringence-like N-terminal" evidence="9">
    <location>
        <begin position="49"/>
        <end position="101"/>
    </location>
</feature>
<sequence>MGSAKQRNCSVLVALFLVCSGLCVAKTEQSQVHHSNPNTAKCRRSRENSCNMYVGTWVWDDSFPLYNSSECPSIRKEFDCLKYGRPDHSYLKYRWQPENCDLPRFNGEDFLQRMEGKKIMFIGDSISLNQWQSLICLLHAAMPSSNVITRDTSNSITTVTFQDYKASVLLFRSPYLVDIETNEVGRVLKLDSLKNGAIWKEIDILVFNTWLWWYRRGVGQPWDYIQDGDTILKDMDRMVAFRKGLTTWAKWVDSDIDINKTKVYFQGVNPSHYKGVDWNEPGVNNCAKETIPLNGSTYPAGLPLAQKVIEEVLSGITKPVHLLNITTLSQLRKDAHPASYNGMRGMDCTHWCVGGLPDTWNQLLYASLL</sequence>
<evidence type="ECO:0000256" key="3">
    <source>
        <dbReference type="ARBA" id="ARBA00022692"/>
    </source>
</evidence>
<dbReference type="InterPro" id="IPR029962">
    <property type="entry name" value="TBL"/>
</dbReference>
<keyword evidence="11" id="KW-1185">Reference proteome</keyword>
<keyword evidence="6" id="KW-0472">Membrane</keyword>
<dbReference type="EMBL" id="JBAMMX010000009">
    <property type="protein sequence ID" value="KAK6933879.1"/>
    <property type="molecule type" value="Genomic_DNA"/>
</dbReference>
<dbReference type="AlphaFoldDB" id="A0AAN8VHW3"/>
<dbReference type="Proteomes" id="UP001370490">
    <property type="component" value="Unassembled WGS sequence"/>
</dbReference>
<proteinExistence type="inferred from homology"/>
<protein>
    <submittedName>
        <fullName evidence="10">Trichome birefringence-like, N-terminal domain</fullName>
    </submittedName>
</protein>
<comment type="subcellular location">
    <subcellularLocation>
        <location evidence="1">Membrane</location>
        <topology evidence="1">Single-pass membrane protein</topology>
    </subcellularLocation>
</comment>
<dbReference type="Pfam" id="PF14416">
    <property type="entry name" value="PMR5N"/>
    <property type="match status" value="1"/>
</dbReference>
<dbReference type="GO" id="GO:0016413">
    <property type="term" value="F:O-acetyltransferase activity"/>
    <property type="evidence" value="ECO:0007669"/>
    <property type="project" value="InterPro"/>
</dbReference>
<dbReference type="InterPro" id="IPR026057">
    <property type="entry name" value="TBL_C"/>
</dbReference>
<feature type="chain" id="PRO_5042848034" evidence="7">
    <location>
        <begin position="26"/>
        <end position="369"/>
    </location>
</feature>